<keyword evidence="4" id="KW-0456">Lyase</keyword>
<comment type="caution">
    <text evidence="6">The sequence shown here is derived from an EMBL/GenBank/DDBJ whole genome shotgun (WGS) entry which is preliminary data.</text>
</comment>
<organism evidence="6 7">
    <name type="scientific">Nitrospirillum iridis</name>
    <dbReference type="NCBI Taxonomy" id="765888"/>
    <lineage>
        <taxon>Bacteria</taxon>
        <taxon>Pseudomonadati</taxon>
        <taxon>Pseudomonadota</taxon>
        <taxon>Alphaproteobacteria</taxon>
        <taxon>Rhodospirillales</taxon>
        <taxon>Azospirillaceae</taxon>
        <taxon>Nitrospirillum</taxon>
    </lineage>
</organism>
<gene>
    <name evidence="6" type="ORF">FHS74_003041</name>
</gene>
<dbReference type="GO" id="GO:0046872">
    <property type="term" value="F:metal ion binding"/>
    <property type="evidence" value="ECO:0007669"/>
    <property type="project" value="UniProtKB-KW"/>
</dbReference>
<dbReference type="InterPro" id="IPR006913">
    <property type="entry name" value="CENP-V/GFA"/>
</dbReference>
<accession>A0A7X0EEX3</accession>
<evidence type="ECO:0000313" key="6">
    <source>
        <dbReference type="EMBL" id="MBB6252481.1"/>
    </source>
</evidence>
<dbReference type="PANTHER" id="PTHR33337">
    <property type="entry name" value="GFA DOMAIN-CONTAINING PROTEIN"/>
    <property type="match status" value="1"/>
</dbReference>
<evidence type="ECO:0000313" key="7">
    <source>
        <dbReference type="Proteomes" id="UP000539175"/>
    </source>
</evidence>
<keyword evidence="2" id="KW-0479">Metal-binding</keyword>
<evidence type="ECO:0000259" key="5">
    <source>
        <dbReference type="PROSITE" id="PS51891"/>
    </source>
</evidence>
<feature type="domain" description="CENP-V/GFA" evidence="5">
    <location>
        <begin position="13"/>
        <end position="138"/>
    </location>
</feature>
<evidence type="ECO:0000256" key="4">
    <source>
        <dbReference type="ARBA" id="ARBA00023239"/>
    </source>
</evidence>
<protein>
    <recommendedName>
        <fullName evidence="5">CENP-V/GFA domain-containing protein</fullName>
    </recommendedName>
</protein>
<dbReference type="Pfam" id="PF04828">
    <property type="entry name" value="GFA"/>
    <property type="match status" value="1"/>
</dbReference>
<dbReference type="Gene3D" id="3.90.1590.10">
    <property type="entry name" value="glutathione-dependent formaldehyde- activating enzyme (gfa)"/>
    <property type="match status" value="1"/>
</dbReference>
<comment type="similarity">
    <text evidence="1">Belongs to the Gfa family.</text>
</comment>
<evidence type="ECO:0000256" key="2">
    <source>
        <dbReference type="ARBA" id="ARBA00022723"/>
    </source>
</evidence>
<evidence type="ECO:0000256" key="3">
    <source>
        <dbReference type="ARBA" id="ARBA00022833"/>
    </source>
</evidence>
<keyword evidence="7" id="KW-1185">Reference proteome</keyword>
<name>A0A7X0EEX3_9PROT</name>
<dbReference type="AlphaFoldDB" id="A0A7X0EEX3"/>
<evidence type="ECO:0000256" key="1">
    <source>
        <dbReference type="ARBA" id="ARBA00005495"/>
    </source>
</evidence>
<dbReference type="PANTHER" id="PTHR33337:SF40">
    <property type="entry name" value="CENP-V_GFA DOMAIN-CONTAINING PROTEIN-RELATED"/>
    <property type="match status" value="1"/>
</dbReference>
<reference evidence="6 7" key="1">
    <citation type="submission" date="2020-08" db="EMBL/GenBank/DDBJ databases">
        <title>Genomic Encyclopedia of Type Strains, Phase IV (KMG-IV): sequencing the most valuable type-strain genomes for metagenomic binning, comparative biology and taxonomic classification.</title>
        <authorList>
            <person name="Goeker M."/>
        </authorList>
    </citation>
    <scope>NUCLEOTIDE SEQUENCE [LARGE SCALE GENOMIC DNA]</scope>
    <source>
        <strain evidence="6 7">DSM 22198</strain>
    </source>
</reference>
<keyword evidence="3" id="KW-0862">Zinc</keyword>
<proteinExistence type="inferred from homology"/>
<dbReference type="GO" id="GO:0016846">
    <property type="term" value="F:carbon-sulfur lyase activity"/>
    <property type="evidence" value="ECO:0007669"/>
    <property type="project" value="InterPro"/>
</dbReference>
<dbReference type="InterPro" id="IPR011057">
    <property type="entry name" value="Mss4-like_sf"/>
</dbReference>
<dbReference type="RefSeq" id="WP_184801954.1">
    <property type="nucleotide sequence ID" value="NZ_JACIIZ010000008.1"/>
</dbReference>
<dbReference type="Proteomes" id="UP000539175">
    <property type="component" value="Unassembled WGS sequence"/>
</dbReference>
<sequence>MSDSMAVDKKGGTSGGCQCGAVRYHSTMAVEGVHFCHCRMCQRAVGNVFAALAGVLKDTVSWTGTGRPVFYASSSVAERGFCPRCGTPLTFAYPDSDWMSFTIGSLDDPEAAVPEAHCGVESRLSWLRVQEGLPEEYTDPKNDRLRGMVSHQARF</sequence>
<dbReference type="SUPFAM" id="SSF51316">
    <property type="entry name" value="Mss4-like"/>
    <property type="match status" value="1"/>
</dbReference>
<dbReference type="EMBL" id="JACIIZ010000008">
    <property type="protein sequence ID" value="MBB6252481.1"/>
    <property type="molecule type" value="Genomic_DNA"/>
</dbReference>
<dbReference type="PROSITE" id="PS51891">
    <property type="entry name" value="CENP_V_GFA"/>
    <property type="match status" value="1"/>
</dbReference>